<dbReference type="HOGENOM" id="CLU_1386072_0_0_1"/>
<dbReference type="Proteomes" id="UP000026960">
    <property type="component" value="Chromosome 4"/>
</dbReference>
<dbReference type="InterPro" id="IPR055562">
    <property type="entry name" value="DUF7138"/>
</dbReference>
<organism evidence="3">
    <name type="scientific">Oryza barthii</name>
    <dbReference type="NCBI Taxonomy" id="65489"/>
    <lineage>
        <taxon>Eukaryota</taxon>
        <taxon>Viridiplantae</taxon>
        <taxon>Streptophyta</taxon>
        <taxon>Embryophyta</taxon>
        <taxon>Tracheophyta</taxon>
        <taxon>Spermatophyta</taxon>
        <taxon>Magnoliopsida</taxon>
        <taxon>Liliopsida</taxon>
        <taxon>Poales</taxon>
        <taxon>Poaceae</taxon>
        <taxon>BOP clade</taxon>
        <taxon>Oryzoideae</taxon>
        <taxon>Oryzeae</taxon>
        <taxon>Oryzinae</taxon>
        <taxon>Oryza</taxon>
    </lineage>
</organism>
<feature type="compositionally biased region" description="Basic and acidic residues" evidence="1">
    <location>
        <begin position="107"/>
        <end position="120"/>
    </location>
</feature>
<evidence type="ECO:0000256" key="1">
    <source>
        <dbReference type="SAM" id="MobiDB-lite"/>
    </source>
</evidence>
<sequence length="197" mass="21088">MGEPASSPPVAVLPIVFVDGNQTIDLGTITVQPSLGVCKLQAVVGLVPQQILSSLARTRRARHSPLEEGPDLAAAVVHEGSRLLGPRHCPPFPPREEGGGYGCGSGDRARRAGAGEDHPEASPPTDLASLASNPSPEVVMFRVSYYKAQLQEMQRQRAWYLMHTAVADPVLLADARSIIKLCEGRPHMRGMDKAKEA</sequence>
<dbReference type="AlphaFoldDB" id="A0A0D3FUK0"/>
<dbReference type="PANTHER" id="PTHR36351:SF1">
    <property type="entry name" value="EMBRYO SAC DEVELOPMENT ARREST 12"/>
    <property type="match status" value="1"/>
</dbReference>
<protein>
    <recommendedName>
        <fullName evidence="2">DUF7138 domain-containing protein</fullName>
    </recommendedName>
</protein>
<dbReference type="EnsemblPlants" id="OBART04G08660.1">
    <property type="protein sequence ID" value="OBART04G08660.1"/>
    <property type="gene ID" value="OBART04G08660"/>
</dbReference>
<name>A0A0D3FUK0_9ORYZ</name>
<feature type="region of interest" description="Disordered" evidence="1">
    <location>
        <begin position="85"/>
        <end position="132"/>
    </location>
</feature>
<dbReference type="PaxDb" id="65489-OBART04G08660.1"/>
<dbReference type="PANTHER" id="PTHR36351">
    <property type="entry name" value="EMBRYO SAC DEVELOPMENT ARREST 12"/>
    <property type="match status" value="1"/>
</dbReference>
<feature type="domain" description="DUF7138" evidence="2">
    <location>
        <begin position="11"/>
        <end position="76"/>
    </location>
</feature>
<reference evidence="3" key="1">
    <citation type="journal article" date="2009" name="Rice">
        <title>De Novo Next Generation Sequencing of Plant Genomes.</title>
        <authorList>
            <person name="Rounsley S."/>
            <person name="Marri P.R."/>
            <person name="Yu Y."/>
            <person name="He R."/>
            <person name="Sisneros N."/>
            <person name="Goicoechea J.L."/>
            <person name="Lee S.J."/>
            <person name="Angelova A."/>
            <person name="Kudrna D."/>
            <person name="Luo M."/>
            <person name="Affourtit J."/>
            <person name="Desany B."/>
            <person name="Knight J."/>
            <person name="Niazi F."/>
            <person name="Egholm M."/>
            <person name="Wing R.A."/>
        </authorList>
    </citation>
    <scope>NUCLEOTIDE SEQUENCE [LARGE SCALE GENOMIC DNA]</scope>
    <source>
        <strain evidence="3">cv. IRGC 105608</strain>
    </source>
</reference>
<accession>A0A0D3FUK0</accession>
<evidence type="ECO:0000313" key="4">
    <source>
        <dbReference type="Proteomes" id="UP000026960"/>
    </source>
</evidence>
<reference evidence="3" key="2">
    <citation type="submission" date="2015-03" db="UniProtKB">
        <authorList>
            <consortium name="EnsemblPlants"/>
        </authorList>
    </citation>
    <scope>IDENTIFICATION</scope>
</reference>
<dbReference type="eggNOG" id="ENOG502S4PI">
    <property type="taxonomic scope" value="Eukaryota"/>
</dbReference>
<proteinExistence type="predicted"/>
<evidence type="ECO:0000259" key="2">
    <source>
        <dbReference type="Pfam" id="PF23596"/>
    </source>
</evidence>
<dbReference type="Gramene" id="OBART04G08660.1">
    <property type="protein sequence ID" value="OBART04G08660.1"/>
    <property type="gene ID" value="OBART04G08660"/>
</dbReference>
<evidence type="ECO:0000313" key="3">
    <source>
        <dbReference type="EnsemblPlants" id="OBART04G08660.1"/>
    </source>
</evidence>
<dbReference type="Pfam" id="PF23596">
    <property type="entry name" value="DUF7138"/>
    <property type="match status" value="1"/>
</dbReference>
<keyword evidence="4" id="KW-1185">Reference proteome</keyword>